<reference evidence="1 3" key="1">
    <citation type="submission" date="2015-10" db="EMBL/GenBank/DDBJ databases">
        <title>The cercosporin biosynthetic gene cluster was horizontally transferred to several fungal lineages and shown to be expanded in Cercospora beticola based on microsynteny with recipient genomes.</title>
        <authorList>
            <person name="De Jonge R."/>
            <person name="Ebert M.K."/>
            <person name="Suttle J.C."/>
            <person name="Jurick Ii W.M."/>
            <person name="Secor G.A."/>
            <person name="Thomma B.P."/>
            <person name="Van De Peer Y."/>
            <person name="Bolton M.D."/>
        </authorList>
    </citation>
    <scope>NUCLEOTIDE SEQUENCE [LARGE SCALE GENOMIC DNA]</scope>
    <source>
        <strain evidence="1 3">09-40</strain>
    </source>
</reference>
<dbReference type="EMBL" id="LKMD01000100">
    <property type="protein sequence ID" value="PIB02116.1"/>
    <property type="molecule type" value="Genomic_DNA"/>
</dbReference>
<dbReference type="Pfam" id="PF08584">
    <property type="entry name" value="Ribonuc_P_40"/>
    <property type="match status" value="1"/>
</dbReference>
<organism evidence="1 3">
    <name type="scientific">Cercospora beticola</name>
    <name type="common">Sugarbeet leaf spot fungus</name>
    <dbReference type="NCBI Taxonomy" id="122368"/>
    <lineage>
        <taxon>Eukaryota</taxon>
        <taxon>Fungi</taxon>
        <taxon>Dikarya</taxon>
        <taxon>Ascomycota</taxon>
        <taxon>Pezizomycotina</taxon>
        <taxon>Dothideomycetes</taxon>
        <taxon>Dothideomycetidae</taxon>
        <taxon>Mycosphaerellales</taxon>
        <taxon>Mycosphaerellaceae</taxon>
        <taxon>Cercospora</taxon>
    </lineage>
</organism>
<name>A0A2G5IB79_CERBT</name>
<dbReference type="GO" id="GO:0000447">
    <property type="term" value="P:endonucleolytic cleavage in ITS1 to separate SSU-rRNA from 5.8S rRNA and LSU-rRNA from tricistronic rRNA transcript (SSU-rRNA, 5.8S rRNA, LSU-rRNA)"/>
    <property type="evidence" value="ECO:0007669"/>
    <property type="project" value="TreeGrafter"/>
</dbReference>
<dbReference type="EMBL" id="CP134184">
    <property type="protein sequence ID" value="WPA96177.1"/>
    <property type="molecule type" value="Genomic_DNA"/>
</dbReference>
<evidence type="ECO:0000313" key="4">
    <source>
        <dbReference type="Proteomes" id="UP001302367"/>
    </source>
</evidence>
<evidence type="ECO:0000313" key="1">
    <source>
        <dbReference type="EMBL" id="PIB02116.1"/>
    </source>
</evidence>
<dbReference type="Proteomes" id="UP001302367">
    <property type="component" value="Chromosome 1"/>
</dbReference>
<evidence type="ECO:0000313" key="2">
    <source>
        <dbReference type="EMBL" id="WPA96177.1"/>
    </source>
</evidence>
<dbReference type="GO" id="GO:0030681">
    <property type="term" value="C:multimeric ribonuclease P complex"/>
    <property type="evidence" value="ECO:0007669"/>
    <property type="project" value="TreeGrafter"/>
</dbReference>
<dbReference type="OrthoDB" id="63112at2759"/>
<gene>
    <name evidence="1" type="ORF">CB0940_00749</name>
    <name evidence="2" type="ORF">RHO25_000783</name>
</gene>
<keyword evidence="4" id="KW-1185">Reference proteome</keyword>
<sequence>MLDIGTKDGGNPRCLVTTSTVSNYIDHARPPTKKRPFTTIQGQTFSHTLDLVLPEPAATSLHDALKALSATQLTYAKVNMKLHDLISGDFFNTYIKRPGSNILMLSEGRAGVDNIYSLKNGTLKLELDKATFEKSGLQGQAIPTQGRKHVQARYAIEIDLRQASMVHGKRGFERLVWLTKNVLDQAVAWLFVDLEVDGEKAIEGPVVAFAPILRRTGADVKNIQGALVPTWPTELSSENYADAAELLEWISLATLLSSRVKHGDDVDSYLCRYQPPSGSGEAKAQGLVRLRWHGLVDPTFTQKVLLSALKIVGDQWLAMTATSFNAEEYTILIHRGICVTWQYQG</sequence>
<proteinExistence type="predicted"/>
<dbReference type="GO" id="GO:0000171">
    <property type="term" value="F:ribonuclease MRP activity"/>
    <property type="evidence" value="ECO:0007669"/>
    <property type="project" value="TreeGrafter"/>
</dbReference>
<accession>A0A2G5IB79</accession>
<dbReference type="GO" id="GO:0001682">
    <property type="term" value="P:tRNA 5'-leader removal"/>
    <property type="evidence" value="ECO:0007669"/>
    <property type="project" value="InterPro"/>
</dbReference>
<dbReference type="PANTHER" id="PTHR15396:SF1">
    <property type="entry name" value="RIBONUCLEASE P PROTEIN SUBUNIT P40"/>
    <property type="match status" value="1"/>
</dbReference>
<protein>
    <submittedName>
        <fullName evidence="1">Uncharacterized protein</fullName>
    </submittedName>
</protein>
<reference evidence="2 4" key="2">
    <citation type="submission" date="2023-09" db="EMBL/GenBank/DDBJ databases">
        <title>Complete-Gapless Cercospora beticola genome.</title>
        <authorList>
            <person name="Wyatt N.A."/>
            <person name="Spanner R.E."/>
            <person name="Bolton M.D."/>
        </authorList>
    </citation>
    <scope>NUCLEOTIDE SEQUENCE [LARGE SCALE GENOMIC DNA]</scope>
    <source>
        <strain evidence="2">Cb09-40</strain>
    </source>
</reference>
<dbReference type="InterPro" id="IPR013893">
    <property type="entry name" value="RNase_P_Rpp40"/>
</dbReference>
<dbReference type="Proteomes" id="UP000230605">
    <property type="component" value="Chromosome 1"/>
</dbReference>
<dbReference type="GO" id="GO:0004526">
    <property type="term" value="F:ribonuclease P activity"/>
    <property type="evidence" value="ECO:0007669"/>
    <property type="project" value="TreeGrafter"/>
</dbReference>
<dbReference type="AlphaFoldDB" id="A0A2G5IB79"/>
<dbReference type="PANTHER" id="PTHR15396">
    <property type="entry name" value="RIBONUCLEASE P PROTEIN SUBUNIT P40"/>
    <property type="match status" value="1"/>
</dbReference>
<evidence type="ECO:0000313" key="3">
    <source>
        <dbReference type="Proteomes" id="UP000230605"/>
    </source>
</evidence>
<dbReference type="GO" id="GO:0000172">
    <property type="term" value="C:ribonuclease MRP complex"/>
    <property type="evidence" value="ECO:0007669"/>
    <property type="project" value="TreeGrafter"/>
</dbReference>